<gene>
    <name evidence="2" type="ORF">E3N88_02677</name>
</gene>
<dbReference type="PANTHER" id="PTHR33223:SF11">
    <property type="entry name" value="ELEMENT PROTEIN, PUTATIVE-RELATED"/>
    <property type="match status" value="1"/>
</dbReference>
<sequence length="204" mass="23824">MLANLKTQLQFSSIPPPQIISNRDVINPAYFPPNSQAYPPFLDYSRPYKPSELVMKSKFIAPIALVEFHHKLKMRTNVEKYDGLTDPEDHYNVFVSAGGVEQWTMLAWCHMFVQTLVGAARIWFDSLPMGSIVSFEDLALKFKLHSSQQRRHTRDKTMVLNLRRGSNETVEEFIVCNTQLFIKFYLKYAEIWSQILSKFRHDPY</sequence>
<reference evidence="2 3" key="1">
    <citation type="submission" date="2019-05" db="EMBL/GenBank/DDBJ databases">
        <title>Mikania micrantha, genome provides insights into the molecular mechanism of rapid growth.</title>
        <authorList>
            <person name="Liu B."/>
        </authorList>
    </citation>
    <scope>NUCLEOTIDE SEQUENCE [LARGE SCALE GENOMIC DNA]</scope>
    <source>
        <strain evidence="2">NLD-2019</strain>
        <tissue evidence="2">Leaf</tissue>
    </source>
</reference>
<name>A0A5N6Q6G7_9ASTR</name>
<dbReference type="AlphaFoldDB" id="A0A5N6Q6G7"/>
<proteinExistence type="predicted"/>
<comment type="caution">
    <text evidence="2">The sequence shown here is derived from an EMBL/GenBank/DDBJ whole genome shotgun (WGS) entry which is preliminary data.</text>
</comment>
<organism evidence="2 3">
    <name type="scientific">Mikania micrantha</name>
    <name type="common">bitter vine</name>
    <dbReference type="NCBI Taxonomy" id="192012"/>
    <lineage>
        <taxon>Eukaryota</taxon>
        <taxon>Viridiplantae</taxon>
        <taxon>Streptophyta</taxon>
        <taxon>Embryophyta</taxon>
        <taxon>Tracheophyta</taxon>
        <taxon>Spermatophyta</taxon>
        <taxon>Magnoliopsida</taxon>
        <taxon>eudicotyledons</taxon>
        <taxon>Gunneridae</taxon>
        <taxon>Pentapetalae</taxon>
        <taxon>asterids</taxon>
        <taxon>campanulids</taxon>
        <taxon>Asterales</taxon>
        <taxon>Asteraceae</taxon>
        <taxon>Asteroideae</taxon>
        <taxon>Heliantheae alliance</taxon>
        <taxon>Eupatorieae</taxon>
        <taxon>Mikania</taxon>
    </lineage>
</organism>
<dbReference type="InterPro" id="IPR005162">
    <property type="entry name" value="Retrotrans_gag_dom"/>
</dbReference>
<evidence type="ECO:0000313" key="2">
    <source>
        <dbReference type="EMBL" id="KAD7479541.1"/>
    </source>
</evidence>
<keyword evidence="3" id="KW-1185">Reference proteome</keyword>
<feature type="domain" description="Retrotransposon gag" evidence="1">
    <location>
        <begin position="111"/>
        <end position="174"/>
    </location>
</feature>
<protein>
    <recommendedName>
        <fullName evidence="1">Retrotransposon gag domain-containing protein</fullName>
    </recommendedName>
</protein>
<dbReference type="Proteomes" id="UP000326396">
    <property type="component" value="Linkage Group LG1"/>
</dbReference>
<accession>A0A5N6Q6G7</accession>
<dbReference type="EMBL" id="SZYD01000001">
    <property type="protein sequence ID" value="KAD7479541.1"/>
    <property type="molecule type" value="Genomic_DNA"/>
</dbReference>
<evidence type="ECO:0000313" key="3">
    <source>
        <dbReference type="Proteomes" id="UP000326396"/>
    </source>
</evidence>
<dbReference type="Pfam" id="PF03732">
    <property type="entry name" value="Retrotrans_gag"/>
    <property type="match status" value="1"/>
</dbReference>
<dbReference type="OrthoDB" id="1752047at2759"/>
<dbReference type="PANTHER" id="PTHR33223">
    <property type="entry name" value="CCHC-TYPE DOMAIN-CONTAINING PROTEIN"/>
    <property type="match status" value="1"/>
</dbReference>
<evidence type="ECO:0000259" key="1">
    <source>
        <dbReference type="Pfam" id="PF03732"/>
    </source>
</evidence>